<dbReference type="SUPFAM" id="SSF53474">
    <property type="entry name" value="alpha/beta-Hydrolases"/>
    <property type="match status" value="1"/>
</dbReference>
<dbReference type="InterPro" id="IPR013818">
    <property type="entry name" value="Lipase"/>
</dbReference>
<gene>
    <name evidence="6" type="ORF">N337_13548</name>
</gene>
<keyword evidence="7" id="KW-1185">Reference proteome</keyword>
<proteinExistence type="inferred from homology"/>
<name>A0A091U823_PHORB</name>
<comment type="similarity">
    <text evidence="2 4">Belongs to the AB hydrolase superfamily. Lipase family.</text>
</comment>
<evidence type="ECO:0000256" key="1">
    <source>
        <dbReference type="ARBA" id="ARBA00004613"/>
    </source>
</evidence>
<dbReference type="PRINTS" id="PR00821">
    <property type="entry name" value="TAGLIPASE"/>
</dbReference>
<evidence type="ECO:0000256" key="3">
    <source>
        <dbReference type="ARBA" id="ARBA00022525"/>
    </source>
</evidence>
<feature type="domain" description="Lipase" evidence="5">
    <location>
        <begin position="17"/>
        <end position="200"/>
    </location>
</feature>
<dbReference type="EMBL" id="KK422526">
    <property type="protein sequence ID" value="KFQ86924.1"/>
    <property type="molecule type" value="Genomic_DNA"/>
</dbReference>
<dbReference type="AlphaFoldDB" id="A0A091U823"/>
<sequence length="202" mass="22289">YLVSLNTLLYLFPHQLLLEVENINCIAVDWKDGAKGTYISAVNNLRVTGAEIAYFIETLQKIFRYCLCKIHLIGHSLGAHTAGEAGRRIQGIRRITGLDPAGPYFEGTPPEVRLDPSDANFVDIIHSNAAHFPAIGLGMYNATGHLDFYPNGGTVMPGCTDLIPEMKQNTTVIGGCHHSRSHEFYFESILYPTGYLGYPSET</sequence>
<keyword evidence="3" id="KW-0964">Secreted</keyword>
<evidence type="ECO:0000256" key="2">
    <source>
        <dbReference type="ARBA" id="ARBA00010701"/>
    </source>
</evidence>
<dbReference type="GO" id="GO:0005576">
    <property type="term" value="C:extracellular region"/>
    <property type="evidence" value="ECO:0007669"/>
    <property type="project" value="UniProtKB-SubCell"/>
</dbReference>
<dbReference type="GO" id="GO:0004465">
    <property type="term" value="F:lipoprotein lipase activity"/>
    <property type="evidence" value="ECO:0007669"/>
    <property type="project" value="TreeGrafter"/>
</dbReference>
<organism evidence="6 7">
    <name type="scientific">Phoenicopterus ruber ruber</name>
    <dbReference type="NCBI Taxonomy" id="9218"/>
    <lineage>
        <taxon>Eukaryota</taxon>
        <taxon>Metazoa</taxon>
        <taxon>Chordata</taxon>
        <taxon>Craniata</taxon>
        <taxon>Vertebrata</taxon>
        <taxon>Euteleostomi</taxon>
        <taxon>Archelosauria</taxon>
        <taxon>Archosauria</taxon>
        <taxon>Dinosauria</taxon>
        <taxon>Saurischia</taxon>
        <taxon>Theropoda</taxon>
        <taxon>Coelurosauria</taxon>
        <taxon>Aves</taxon>
        <taxon>Neognathae</taxon>
        <taxon>Neoaves</taxon>
        <taxon>Mirandornithes</taxon>
        <taxon>Phoenicopteriformes</taxon>
        <taxon>Phoenicopteridae</taxon>
        <taxon>Phoenicopterus</taxon>
    </lineage>
</organism>
<dbReference type="Proteomes" id="UP000053700">
    <property type="component" value="Unassembled WGS sequence"/>
</dbReference>
<evidence type="ECO:0000313" key="7">
    <source>
        <dbReference type="Proteomes" id="UP000053700"/>
    </source>
</evidence>
<dbReference type="PANTHER" id="PTHR11610:SF100">
    <property type="entry name" value="PANCREATIC LIPASE-RELATED PROTEIN 3"/>
    <property type="match status" value="1"/>
</dbReference>
<accession>A0A091U823</accession>
<evidence type="ECO:0000259" key="5">
    <source>
        <dbReference type="Pfam" id="PF00151"/>
    </source>
</evidence>
<reference evidence="6 7" key="1">
    <citation type="submission" date="2014-04" db="EMBL/GenBank/DDBJ databases">
        <title>Genome evolution of avian class.</title>
        <authorList>
            <person name="Zhang G."/>
            <person name="Li C."/>
        </authorList>
    </citation>
    <scope>NUCLEOTIDE SEQUENCE [LARGE SCALE GENOMIC DNA]</scope>
    <source>
        <strain evidence="6">BGI_N337</strain>
    </source>
</reference>
<evidence type="ECO:0000313" key="6">
    <source>
        <dbReference type="EMBL" id="KFQ86924.1"/>
    </source>
</evidence>
<dbReference type="OrthoDB" id="199913at2759"/>
<dbReference type="Pfam" id="PF00151">
    <property type="entry name" value="Lipase"/>
    <property type="match status" value="1"/>
</dbReference>
<protein>
    <submittedName>
        <fullName evidence="6">Pancreatic lipase-related protein 3</fullName>
    </submittedName>
</protein>
<dbReference type="PANTHER" id="PTHR11610">
    <property type="entry name" value="LIPASE"/>
    <property type="match status" value="1"/>
</dbReference>
<dbReference type="InterPro" id="IPR000734">
    <property type="entry name" value="TAG_lipase"/>
</dbReference>
<comment type="subcellular location">
    <subcellularLocation>
        <location evidence="1">Secreted</location>
    </subcellularLocation>
</comment>
<evidence type="ECO:0000256" key="4">
    <source>
        <dbReference type="RuleBase" id="RU004262"/>
    </source>
</evidence>
<dbReference type="Gene3D" id="3.40.50.1820">
    <property type="entry name" value="alpha/beta hydrolase"/>
    <property type="match status" value="1"/>
</dbReference>
<feature type="non-terminal residue" evidence="6">
    <location>
        <position position="202"/>
    </location>
</feature>
<feature type="non-terminal residue" evidence="6">
    <location>
        <position position="1"/>
    </location>
</feature>
<dbReference type="InterPro" id="IPR029058">
    <property type="entry name" value="AB_hydrolase_fold"/>
</dbReference>